<reference evidence="13 14" key="1">
    <citation type="submission" date="2019-02" db="EMBL/GenBank/DDBJ databases">
        <title>Prokaryotic population dynamics and viral predation in marine succession experiment using metagenomics: the confinement effect.</title>
        <authorList>
            <person name="Haro-Moreno J.M."/>
            <person name="Rodriguez-Valera F."/>
            <person name="Lopez-Perez M."/>
        </authorList>
    </citation>
    <scope>NUCLEOTIDE SEQUENCE [LARGE SCALE GENOMIC DNA]</scope>
    <source>
        <strain evidence="13">MED-G160</strain>
    </source>
</reference>
<keyword evidence="7 12" id="KW-0375">Hydrogen ion transport</keyword>
<dbReference type="GO" id="GO:0045259">
    <property type="term" value="C:proton-transporting ATP synthase complex"/>
    <property type="evidence" value="ECO:0007669"/>
    <property type="project" value="UniProtKB-KW"/>
</dbReference>
<evidence type="ECO:0000256" key="3">
    <source>
        <dbReference type="ARBA" id="ARBA00007681"/>
    </source>
</evidence>
<accession>A0A520MZ72</accession>
<keyword evidence="10 12" id="KW-0139">CF(1)</keyword>
<evidence type="ECO:0000256" key="5">
    <source>
        <dbReference type="ARBA" id="ARBA00022448"/>
    </source>
</evidence>
<evidence type="ECO:0000256" key="6">
    <source>
        <dbReference type="ARBA" id="ARBA00022475"/>
    </source>
</evidence>
<comment type="subunit">
    <text evidence="4 12">F-type ATPases have 2 components, CF(1) - the catalytic core - and CF(0) - the membrane proton channel. CF(1) has five subunits: alpha(3), beta(3), gamma(1), delta(1), epsilon(1). CF(0) has three main subunits: a, b and c.</text>
</comment>
<keyword evidence="8 12" id="KW-0406">Ion transport</keyword>
<dbReference type="FunFam" id="1.10.287.80:FF:000005">
    <property type="entry name" value="ATP synthase gamma chain"/>
    <property type="match status" value="1"/>
</dbReference>
<dbReference type="GO" id="GO:0046933">
    <property type="term" value="F:proton-transporting ATP synthase activity, rotational mechanism"/>
    <property type="evidence" value="ECO:0007669"/>
    <property type="project" value="UniProtKB-UniRule"/>
</dbReference>
<dbReference type="InterPro" id="IPR035968">
    <property type="entry name" value="ATP_synth_F1_ATPase_gsu"/>
</dbReference>
<dbReference type="PANTHER" id="PTHR11693:SF22">
    <property type="entry name" value="ATP SYNTHASE SUBUNIT GAMMA, MITOCHONDRIAL"/>
    <property type="match status" value="1"/>
</dbReference>
<sequence>MANTKEVRKQIASIKSTQKITSAMEMVAASKMKKTQDTMLEGRPYSLKIKDVISHVALANSEYPHPFYEERAPKKACFIVVSSDKGLCGGLNINLFKQVISKSAELNQQEIGSCFALIGTKASSFFKSVGGEVIAVAEKLGDKPNPDDLIGLTKVVLDMHKNNDIDQAYLCSNSFANTMTQQPNVDQLIPLAPEEQSEEAPSQWDYIYEPEAKELLDGLLTRYIESLVYQAVIENNACEQAAKMIAMKNATDNAGDLIKELELLYNNVRQAAITQELSEIVGGASAV</sequence>
<dbReference type="Gene3D" id="3.40.1380.10">
    <property type="match status" value="1"/>
</dbReference>
<comment type="subcellular location">
    <subcellularLocation>
        <location evidence="12">Cell membrane</location>
        <topology evidence="12">Peripheral membrane protein</topology>
    </subcellularLocation>
    <subcellularLocation>
        <location evidence="2">Membrane</location>
        <topology evidence="2">Peripheral membrane protein</topology>
    </subcellularLocation>
</comment>
<dbReference type="Pfam" id="PF00231">
    <property type="entry name" value="ATP-synt"/>
    <property type="match status" value="1"/>
</dbReference>
<dbReference type="EMBL" id="SHBF01000026">
    <property type="protein sequence ID" value="RZO26499.1"/>
    <property type="molecule type" value="Genomic_DNA"/>
</dbReference>
<keyword evidence="9 12" id="KW-0472">Membrane</keyword>
<evidence type="ECO:0000256" key="2">
    <source>
        <dbReference type="ARBA" id="ARBA00004170"/>
    </source>
</evidence>
<dbReference type="NCBIfam" id="NF004144">
    <property type="entry name" value="PRK05621.1-1"/>
    <property type="match status" value="1"/>
</dbReference>
<dbReference type="NCBIfam" id="TIGR01146">
    <property type="entry name" value="ATPsyn_F1gamma"/>
    <property type="match status" value="1"/>
</dbReference>
<organism evidence="13 14">
    <name type="scientific">SAR86 cluster bacterium</name>
    <dbReference type="NCBI Taxonomy" id="2030880"/>
    <lineage>
        <taxon>Bacteria</taxon>
        <taxon>Pseudomonadati</taxon>
        <taxon>Pseudomonadota</taxon>
        <taxon>Gammaproteobacteria</taxon>
        <taxon>SAR86 cluster</taxon>
    </lineage>
</organism>
<dbReference type="GO" id="GO:0042777">
    <property type="term" value="P:proton motive force-driven plasma membrane ATP synthesis"/>
    <property type="evidence" value="ECO:0007669"/>
    <property type="project" value="UniProtKB-UniRule"/>
</dbReference>
<dbReference type="GO" id="GO:0005886">
    <property type="term" value="C:plasma membrane"/>
    <property type="evidence" value="ECO:0007669"/>
    <property type="project" value="UniProtKB-SubCell"/>
</dbReference>
<dbReference type="AlphaFoldDB" id="A0A520MZ72"/>
<evidence type="ECO:0000256" key="1">
    <source>
        <dbReference type="ARBA" id="ARBA00003456"/>
    </source>
</evidence>
<evidence type="ECO:0000313" key="13">
    <source>
        <dbReference type="EMBL" id="RZO26499.1"/>
    </source>
</evidence>
<evidence type="ECO:0000256" key="7">
    <source>
        <dbReference type="ARBA" id="ARBA00022781"/>
    </source>
</evidence>
<keyword evidence="11 12" id="KW-0066">ATP synthesis</keyword>
<evidence type="ECO:0000313" key="14">
    <source>
        <dbReference type="Proteomes" id="UP000318710"/>
    </source>
</evidence>
<keyword evidence="5 12" id="KW-0813">Transport</keyword>
<dbReference type="HAMAP" id="MF_00815">
    <property type="entry name" value="ATP_synth_gamma_bact"/>
    <property type="match status" value="1"/>
</dbReference>
<dbReference type="InterPro" id="IPR023632">
    <property type="entry name" value="ATP_synth_F1_gsu_CS"/>
</dbReference>
<keyword evidence="6 12" id="KW-1003">Cell membrane</keyword>
<comment type="similarity">
    <text evidence="3 12">Belongs to the ATPase gamma chain family.</text>
</comment>
<protein>
    <recommendedName>
        <fullName evidence="12">ATP synthase gamma chain</fullName>
    </recommendedName>
    <alternativeName>
        <fullName evidence="12">ATP synthase F1 sector gamma subunit</fullName>
    </alternativeName>
    <alternativeName>
        <fullName evidence="12">F-ATPase gamma subunit</fullName>
    </alternativeName>
</protein>
<name>A0A520MZ72_9GAMM</name>
<comment type="caution">
    <text evidence="13">The sequence shown here is derived from an EMBL/GenBank/DDBJ whole genome shotgun (WGS) entry which is preliminary data.</text>
</comment>
<evidence type="ECO:0000256" key="11">
    <source>
        <dbReference type="ARBA" id="ARBA00023310"/>
    </source>
</evidence>
<dbReference type="PANTHER" id="PTHR11693">
    <property type="entry name" value="ATP SYNTHASE GAMMA CHAIN"/>
    <property type="match status" value="1"/>
</dbReference>
<proteinExistence type="inferred from homology"/>
<evidence type="ECO:0000256" key="10">
    <source>
        <dbReference type="ARBA" id="ARBA00023196"/>
    </source>
</evidence>
<dbReference type="PROSITE" id="PS00153">
    <property type="entry name" value="ATPASE_GAMMA"/>
    <property type="match status" value="1"/>
</dbReference>
<dbReference type="Proteomes" id="UP000318710">
    <property type="component" value="Unassembled WGS sequence"/>
</dbReference>
<evidence type="ECO:0000256" key="4">
    <source>
        <dbReference type="ARBA" id="ARBA00011648"/>
    </source>
</evidence>
<dbReference type="SUPFAM" id="SSF52943">
    <property type="entry name" value="ATP synthase (F1-ATPase), gamma subunit"/>
    <property type="match status" value="1"/>
</dbReference>
<comment type="function">
    <text evidence="1 12">Produces ATP from ADP in the presence of a proton gradient across the membrane. The gamma chain is believed to be important in regulating ATPase activity and the flow of protons through the CF(0) complex.</text>
</comment>
<dbReference type="Gene3D" id="1.10.287.80">
    <property type="entry name" value="ATP synthase, gamma subunit, helix hairpin domain"/>
    <property type="match status" value="1"/>
</dbReference>
<dbReference type="CDD" id="cd12151">
    <property type="entry name" value="F1-ATPase_gamma"/>
    <property type="match status" value="1"/>
</dbReference>
<evidence type="ECO:0000256" key="12">
    <source>
        <dbReference type="HAMAP-Rule" id="MF_00815"/>
    </source>
</evidence>
<evidence type="ECO:0000256" key="8">
    <source>
        <dbReference type="ARBA" id="ARBA00023065"/>
    </source>
</evidence>
<evidence type="ECO:0000256" key="9">
    <source>
        <dbReference type="ARBA" id="ARBA00023136"/>
    </source>
</evidence>
<dbReference type="GO" id="GO:0005524">
    <property type="term" value="F:ATP binding"/>
    <property type="evidence" value="ECO:0007669"/>
    <property type="project" value="UniProtKB-UniRule"/>
</dbReference>
<dbReference type="InterPro" id="IPR000131">
    <property type="entry name" value="ATP_synth_F1_gsu"/>
</dbReference>
<dbReference type="PRINTS" id="PR00126">
    <property type="entry name" value="ATPASEGAMMA"/>
</dbReference>
<gene>
    <name evidence="12 13" type="primary">atpG</name>
    <name evidence="13" type="ORF">EVA93_04055</name>
</gene>